<dbReference type="SUPFAM" id="SSF52540">
    <property type="entry name" value="P-loop containing nucleoside triphosphate hydrolases"/>
    <property type="match status" value="1"/>
</dbReference>
<dbReference type="InterPro" id="IPR013748">
    <property type="entry name" value="Rep_factorC_C"/>
</dbReference>
<dbReference type="Gene3D" id="1.20.272.10">
    <property type="match status" value="1"/>
</dbReference>
<dbReference type="InterPro" id="IPR003593">
    <property type="entry name" value="AAA+_ATPase"/>
</dbReference>
<evidence type="ECO:0000256" key="5">
    <source>
        <dbReference type="ARBA" id="ARBA00022840"/>
    </source>
</evidence>
<reference evidence="8 9" key="2">
    <citation type="journal article" date="2010" name="Proc. Natl. Acad. Sci. U.S.A.">
        <title>Enigmatic, ultrasmall, uncultivated Archaea.</title>
        <authorList>
            <person name="Baker B.J."/>
            <person name="Comolli L.R."/>
            <person name="Dick G.J."/>
            <person name="Hauser L.J."/>
            <person name="Hyatt D."/>
            <person name="Dill B.D."/>
            <person name="Land M.L."/>
            <person name="Verberkmoes N.C."/>
            <person name="Hettich R.L."/>
            <person name="Banfield J.F."/>
        </authorList>
    </citation>
    <scope>NUCLEOTIDE SEQUENCE [LARGE SCALE GENOMIC DNA]</scope>
    <source>
        <strain evidence="8">ARMAN-2</strain>
    </source>
</reference>
<dbReference type="GO" id="GO:0006261">
    <property type="term" value="P:DNA-templated DNA replication"/>
    <property type="evidence" value="ECO:0007669"/>
    <property type="project" value="TreeGrafter"/>
</dbReference>
<dbReference type="PANTHER" id="PTHR11669">
    <property type="entry name" value="REPLICATION FACTOR C / DNA POLYMERASE III GAMMA-TAU SUBUNIT"/>
    <property type="match status" value="1"/>
</dbReference>
<evidence type="ECO:0000256" key="2">
    <source>
        <dbReference type="ARBA" id="ARBA00014164"/>
    </source>
</evidence>
<dbReference type="Pfam" id="PF08542">
    <property type="entry name" value="Rep_fac_C"/>
    <property type="match status" value="1"/>
</dbReference>
<accession>C7DHN3</accession>
<dbReference type="NCBIfam" id="NF001679">
    <property type="entry name" value="PRK00440.1"/>
    <property type="match status" value="1"/>
</dbReference>
<dbReference type="GO" id="GO:0016887">
    <property type="term" value="F:ATP hydrolysis activity"/>
    <property type="evidence" value="ECO:0007669"/>
    <property type="project" value="InterPro"/>
</dbReference>
<comment type="similarity">
    <text evidence="1">Belongs to the activator 1 small subunits family. RfcS subfamily.</text>
</comment>
<evidence type="ECO:0000313" key="9">
    <source>
        <dbReference type="Proteomes" id="UP000332487"/>
    </source>
</evidence>
<dbReference type="Pfam" id="PF00004">
    <property type="entry name" value="AAA"/>
    <property type="match status" value="1"/>
</dbReference>
<dbReference type="InterPro" id="IPR008921">
    <property type="entry name" value="DNA_pol3_clamp-load_cplx_C"/>
</dbReference>
<dbReference type="PANTHER" id="PTHR11669:SF20">
    <property type="entry name" value="REPLICATION FACTOR C SUBUNIT 4"/>
    <property type="match status" value="1"/>
</dbReference>
<reference evidence="8 9" key="1">
    <citation type="journal article" date="2009" name="Genome Biol.">
        <title>Community-wide analysis of microbial genome sequence signatures.</title>
        <authorList>
            <person name="Dick G.J."/>
            <person name="Andersson A.F."/>
            <person name="Baker B.J."/>
            <person name="Simmons S.L."/>
            <person name="Thomas B.C."/>
            <person name="Yelton A.P."/>
            <person name="Banfield J.F."/>
        </authorList>
    </citation>
    <scope>NUCLEOTIDE SEQUENCE [LARGE SCALE GENOMIC DNA]</scope>
    <source>
        <strain evidence="8">ARMAN-2</strain>
    </source>
</reference>
<proteinExistence type="inferred from homology"/>
<evidence type="ECO:0000259" key="7">
    <source>
        <dbReference type="SMART" id="SM00382"/>
    </source>
</evidence>
<dbReference type="InterPro" id="IPR027417">
    <property type="entry name" value="P-loop_NTPase"/>
</dbReference>
<feature type="domain" description="AAA+ ATPase" evidence="7">
    <location>
        <begin position="33"/>
        <end position="157"/>
    </location>
</feature>
<sequence length="316" mass="35525">MPWTEKYRPKSLDEVIGQKQIVERLKAFVKQGNFPNMIFAGSAGVGKTTSAIAMAKDLYDDDLNTAFKELNASDARGIDVIRGEVKNFAKTISIARVPVKIIFLDEADALTADAQHALRRTMEKFSAETRFILSANYASKIIEPIQSRCVVFRFKPLTEDDMKEYVNRIVKGEGITLEKNAMEALIYVGDGDLRKLTNVLQSAAMKSEKITEGDIYDVASRARPKEIMSMLRYAVDGDFDKARNELDTLTLKHGMSGEDILTQCYREAQNLHFDEKLKLKIIIYIGEANFRIVEGANERIQLESMLAQIAMLKHGG</sequence>
<gene>
    <name evidence="8" type="ORF">UNLARM2_0576</name>
</gene>
<dbReference type="GO" id="GO:0003677">
    <property type="term" value="F:DNA binding"/>
    <property type="evidence" value="ECO:0007669"/>
    <property type="project" value="InterPro"/>
</dbReference>
<dbReference type="InterPro" id="IPR003959">
    <property type="entry name" value="ATPase_AAA_core"/>
</dbReference>
<dbReference type="EMBL" id="GG697240">
    <property type="protein sequence ID" value="EET90135.1"/>
    <property type="molecule type" value="Genomic_DNA"/>
</dbReference>
<dbReference type="Gene3D" id="3.40.50.300">
    <property type="entry name" value="P-loop containing nucleotide triphosphate hydrolases"/>
    <property type="match status" value="1"/>
</dbReference>
<keyword evidence="3" id="KW-0235">DNA replication</keyword>
<evidence type="ECO:0000256" key="4">
    <source>
        <dbReference type="ARBA" id="ARBA00022741"/>
    </source>
</evidence>
<evidence type="ECO:0000256" key="6">
    <source>
        <dbReference type="ARBA" id="ARBA00031749"/>
    </source>
</evidence>
<dbReference type="SMART" id="SM00382">
    <property type="entry name" value="AAA"/>
    <property type="match status" value="1"/>
</dbReference>
<dbReference type="FunFam" id="3.40.50.300:FF:000952">
    <property type="entry name" value="Replication factor C subunit 2"/>
    <property type="match status" value="1"/>
</dbReference>
<evidence type="ECO:0000256" key="3">
    <source>
        <dbReference type="ARBA" id="ARBA00022705"/>
    </source>
</evidence>
<dbReference type="FunFam" id="1.20.272.10:FF:000029">
    <property type="entry name" value="Replication factor C small subunit"/>
    <property type="match status" value="1"/>
</dbReference>
<protein>
    <recommendedName>
        <fullName evidence="2">Replication factor C small subunit</fullName>
    </recommendedName>
    <alternativeName>
        <fullName evidence="6">Clamp loader small subunit</fullName>
    </alternativeName>
</protein>
<evidence type="ECO:0000256" key="1">
    <source>
        <dbReference type="ARBA" id="ARBA00009668"/>
    </source>
</evidence>
<dbReference type="GO" id="GO:0005663">
    <property type="term" value="C:DNA replication factor C complex"/>
    <property type="evidence" value="ECO:0007669"/>
    <property type="project" value="TreeGrafter"/>
</dbReference>
<dbReference type="GO" id="GO:0003689">
    <property type="term" value="F:DNA clamp loader activity"/>
    <property type="evidence" value="ECO:0007669"/>
    <property type="project" value="TreeGrafter"/>
</dbReference>
<dbReference type="AlphaFoldDB" id="C7DHN3"/>
<dbReference type="CDD" id="cd00009">
    <property type="entry name" value="AAA"/>
    <property type="match status" value="1"/>
</dbReference>
<organism evidence="8 9">
    <name type="scientific">Candidatus Micrarchaeum acidiphilum ARMAN-2</name>
    <dbReference type="NCBI Taxonomy" id="425595"/>
    <lineage>
        <taxon>Archaea</taxon>
        <taxon>Candidatus Micrarchaeota</taxon>
        <taxon>Candidatus Micrarchaeia</taxon>
        <taxon>Candidatus Micrarchaeales</taxon>
        <taxon>Candidatus Micrarchaeaceae</taxon>
        <taxon>Candidatus Micrarchaeum</taxon>
    </lineage>
</organism>
<dbReference type="Proteomes" id="UP000332487">
    <property type="component" value="Unassembled WGS sequence"/>
</dbReference>
<dbReference type="InterPro" id="IPR047854">
    <property type="entry name" value="RFC_lid"/>
</dbReference>
<dbReference type="GO" id="GO:0006281">
    <property type="term" value="P:DNA repair"/>
    <property type="evidence" value="ECO:0007669"/>
    <property type="project" value="TreeGrafter"/>
</dbReference>
<dbReference type="GO" id="GO:0005524">
    <property type="term" value="F:ATP binding"/>
    <property type="evidence" value="ECO:0007669"/>
    <property type="project" value="UniProtKB-KW"/>
</dbReference>
<keyword evidence="9" id="KW-1185">Reference proteome</keyword>
<keyword evidence="5" id="KW-0067">ATP-binding</keyword>
<name>C7DHN3_MICA2</name>
<keyword evidence="4" id="KW-0547">Nucleotide-binding</keyword>
<dbReference type="Gene3D" id="1.10.8.60">
    <property type="match status" value="1"/>
</dbReference>
<evidence type="ECO:0000313" key="8">
    <source>
        <dbReference type="EMBL" id="EET90135.1"/>
    </source>
</evidence>
<dbReference type="InterPro" id="IPR050238">
    <property type="entry name" value="DNA_Rep/Repair_Clamp_Loader"/>
</dbReference>
<dbReference type="CDD" id="cd18140">
    <property type="entry name" value="HLD_clamp_RFC"/>
    <property type="match status" value="1"/>
</dbReference>
<dbReference type="SUPFAM" id="SSF48019">
    <property type="entry name" value="post-AAA+ oligomerization domain-like"/>
    <property type="match status" value="1"/>
</dbReference>